<sequence length="246" mass="29324">MSRRRRQSPFDVLLEMVVYIIYSLIYVLMRLIMFLFDVITFYTSKYKVKSGHKLLSTLFDKGHYGEFKLYKKLLRKFHKDQVLTNLYLDSQNTEKTEVDMVAVTKKGIYVFEMKNYGGYIYGSYKDEYWTQVLNRFSKNTFYNPFRQNYAHTKAIEDYLELEQSRITPVVVFSNRSKLSKVDSGDKYLFQLNDLHKFIKSQYKKKPDIFTDDEVISMILKLEKATLASDEVKAKHIEDIEELIKTE</sequence>
<keyword evidence="1" id="KW-1133">Transmembrane helix</keyword>
<dbReference type="RefSeq" id="WP_262096542.1">
    <property type="nucleotide sequence ID" value="NZ_JAOEGN010000011.1"/>
</dbReference>
<feature type="transmembrane region" description="Helical" evidence="1">
    <location>
        <begin position="12"/>
        <end position="36"/>
    </location>
</feature>
<dbReference type="PROSITE" id="PS50965">
    <property type="entry name" value="NERD"/>
    <property type="match status" value="1"/>
</dbReference>
<keyword evidence="4" id="KW-1185">Reference proteome</keyword>
<gene>
    <name evidence="3" type="ORF">N7603_06225</name>
</gene>
<protein>
    <submittedName>
        <fullName evidence="3">NERD domain-containing protein</fullName>
    </submittedName>
</protein>
<dbReference type="PANTHER" id="PTHR35287:SF1">
    <property type="entry name" value="SI:ZFOS-911D5.4"/>
    <property type="match status" value="1"/>
</dbReference>
<evidence type="ECO:0000256" key="1">
    <source>
        <dbReference type="SAM" id="Phobius"/>
    </source>
</evidence>
<accession>A0ABT2PWB0</accession>
<name>A0ABT2PWB0_9MOLU</name>
<dbReference type="EMBL" id="JAOEGN010000011">
    <property type="protein sequence ID" value="MCU0105250.1"/>
    <property type="molecule type" value="Genomic_DNA"/>
</dbReference>
<dbReference type="Pfam" id="PF08378">
    <property type="entry name" value="NERD"/>
    <property type="match status" value="1"/>
</dbReference>
<feature type="domain" description="NERD" evidence="2">
    <location>
        <begin position="61"/>
        <end position="178"/>
    </location>
</feature>
<dbReference type="Proteomes" id="UP001209076">
    <property type="component" value="Unassembled WGS sequence"/>
</dbReference>
<dbReference type="PANTHER" id="PTHR35287">
    <property type="entry name" value="SI:ZFOS-911D5.4"/>
    <property type="match status" value="1"/>
</dbReference>
<evidence type="ECO:0000313" key="4">
    <source>
        <dbReference type="Proteomes" id="UP001209076"/>
    </source>
</evidence>
<keyword evidence="1" id="KW-0472">Membrane</keyword>
<evidence type="ECO:0000259" key="2">
    <source>
        <dbReference type="PROSITE" id="PS50965"/>
    </source>
</evidence>
<keyword evidence="1" id="KW-0812">Transmembrane</keyword>
<evidence type="ECO:0000313" key="3">
    <source>
        <dbReference type="EMBL" id="MCU0105250.1"/>
    </source>
</evidence>
<proteinExistence type="predicted"/>
<reference evidence="4" key="1">
    <citation type="submission" date="2023-07" db="EMBL/GenBank/DDBJ databases">
        <title>Novel Mycoplasma species identified in domestic and wild animals.</title>
        <authorList>
            <person name="Volokhov D.V."/>
            <person name="Furtak V.A."/>
            <person name="Zagorodnyaya T.A."/>
        </authorList>
    </citation>
    <scope>NUCLEOTIDE SEQUENCE [LARGE SCALE GENOMIC DNA]</scope>
    <source>
        <strain evidence="4">92-19</strain>
    </source>
</reference>
<comment type="caution">
    <text evidence="3">The sequence shown here is derived from an EMBL/GenBank/DDBJ whole genome shotgun (WGS) entry which is preliminary data.</text>
</comment>
<organism evidence="3 4">
    <name type="scientific">Paracholeplasma vituli</name>
    <dbReference type="NCBI Taxonomy" id="69473"/>
    <lineage>
        <taxon>Bacteria</taxon>
        <taxon>Bacillati</taxon>
        <taxon>Mycoplasmatota</taxon>
        <taxon>Mollicutes</taxon>
        <taxon>Acholeplasmatales</taxon>
        <taxon>Acholeplasmataceae</taxon>
        <taxon>Paracholeplasma</taxon>
    </lineage>
</organism>
<dbReference type="InterPro" id="IPR011528">
    <property type="entry name" value="NERD"/>
</dbReference>